<evidence type="ECO:0000313" key="3">
    <source>
        <dbReference type="EMBL" id="KAF4673512.1"/>
    </source>
</evidence>
<accession>A0A7J6M8C0</accession>
<dbReference type="OrthoDB" id="444451at2759"/>
<dbReference type="Proteomes" id="UP000572268">
    <property type="component" value="Unassembled WGS sequence"/>
</dbReference>
<dbReference type="EMBL" id="JABANN010000048">
    <property type="protein sequence ID" value="KAF4673512.1"/>
    <property type="molecule type" value="Genomic_DNA"/>
</dbReference>
<comment type="caution">
    <text evidence="2">The sequence shown here is derived from an EMBL/GenBank/DDBJ whole genome shotgun (WGS) entry which is preliminary data.</text>
</comment>
<dbReference type="Proteomes" id="UP000570595">
    <property type="component" value="Unassembled WGS sequence"/>
</dbReference>
<evidence type="ECO:0000313" key="2">
    <source>
        <dbReference type="EMBL" id="KAF4667764.1"/>
    </source>
</evidence>
<feature type="region of interest" description="Disordered" evidence="1">
    <location>
        <begin position="330"/>
        <end position="358"/>
    </location>
</feature>
<feature type="compositionally biased region" description="Basic and acidic residues" evidence="1">
    <location>
        <begin position="341"/>
        <end position="354"/>
    </location>
</feature>
<gene>
    <name evidence="2" type="primary">ANKRD42_2</name>
    <name evidence="3" type="synonym">ANKRD42_1</name>
    <name evidence="3" type="ORF">FOL46_007002</name>
    <name evidence="2" type="ORF">FOZ61_007817</name>
</gene>
<evidence type="ECO:0000313" key="5">
    <source>
        <dbReference type="Proteomes" id="UP000572268"/>
    </source>
</evidence>
<name>A0A7J6M8C0_PEROL</name>
<protein>
    <submittedName>
        <fullName evidence="2">Ankyrin Repeat</fullName>
    </submittedName>
</protein>
<evidence type="ECO:0000313" key="4">
    <source>
        <dbReference type="Proteomes" id="UP000570595"/>
    </source>
</evidence>
<reference evidence="4 5" key="1">
    <citation type="submission" date="2020-04" db="EMBL/GenBank/DDBJ databases">
        <title>Perkinsus olseni comparative genomics.</title>
        <authorList>
            <person name="Bogema D.R."/>
        </authorList>
    </citation>
    <scope>NUCLEOTIDE SEQUENCE [LARGE SCALE GENOMIC DNA]</scope>
    <source>
        <strain evidence="2">ATCC PRA-179</strain>
        <strain evidence="3">ATCC PRA-31</strain>
    </source>
</reference>
<sequence>MTSPDTDVPVSLSKESRLLSAASASLSPMPEHIRELESRRLEGLASLREWETEREISAISWSGRVEEIRIQLGKIMENGIKETHGACVFLENRIEIDLKYAQALEALPDEPSNWNEYSGRTGKLLHDFNEATQTTLIDKGLKEVEVEYKGRMEEILRSLDGVVEECQSAEEAVAEAWKQHEGLFMSRFTHGAGASATDRWSSERNYREAVSAAAQRRSMVEGYLVSSVAIANKAEAWREQNTTSVVRHWLTKQYQLWLHVSSAAQDQQRVLTEELTEAALSATGQVDSVAALRISPTRKDSILASPRAEDSTREKSVIATSPEMVCLMRMLGPAPPPRSTTTEESRERSAEPRKAGITASKEVADNDITETSLIHRPFFHNLREDSRRAGGRDTCPRTGLVIHSAIVSAAPSSKSGGWFSGGPKWTTQEVTVTADAYIYLQAEHQDDAKPMTALLTQSTVTLASEGDSEILTIKPVKQSGMFTSAPKSLQLKYVSGYPWMDSILAGDG</sequence>
<dbReference type="EMBL" id="JABAHT010000049">
    <property type="protein sequence ID" value="KAF4667764.1"/>
    <property type="molecule type" value="Genomic_DNA"/>
</dbReference>
<evidence type="ECO:0000256" key="1">
    <source>
        <dbReference type="SAM" id="MobiDB-lite"/>
    </source>
</evidence>
<proteinExistence type="predicted"/>
<dbReference type="AlphaFoldDB" id="A0A7J6M8C0"/>
<organism evidence="2 4">
    <name type="scientific">Perkinsus olseni</name>
    <name type="common">Perkinsus atlanticus</name>
    <dbReference type="NCBI Taxonomy" id="32597"/>
    <lineage>
        <taxon>Eukaryota</taxon>
        <taxon>Sar</taxon>
        <taxon>Alveolata</taxon>
        <taxon>Perkinsozoa</taxon>
        <taxon>Perkinsea</taxon>
        <taxon>Perkinsida</taxon>
        <taxon>Perkinsidae</taxon>
        <taxon>Perkinsus</taxon>
    </lineage>
</organism>